<feature type="transmembrane region" description="Helical" evidence="5">
    <location>
        <begin position="241"/>
        <end position="259"/>
    </location>
</feature>
<keyword evidence="3 5" id="KW-1133">Transmembrane helix</keyword>
<keyword evidence="7" id="KW-1185">Reference proteome</keyword>
<keyword evidence="4 5" id="KW-0472">Membrane</keyword>
<organism evidence="6 7">
    <name type="scientific">Mucilaginibacter phyllosphaerae</name>
    <dbReference type="NCBI Taxonomy" id="1812349"/>
    <lineage>
        <taxon>Bacteria</taxon>
        <taxon>Pseudomonadati</taxon>
        <taxon>Bacteroidota</taxon>
        <taxon>Sphingobacteriia</taxon>
        <taxon>Sphingobacteriales</taxon>
        <taxon>Sphingobacteriaceae</taxon>
        <taxon>Mucilaginibacter</taxon>
    </lineage>
</organism>
<dbReference type="Proteomes" id="UP000583101">
    <property type="component" value="Unassembled WGS sequence"/>
</dbReference>
<evidence type="ECO:0000256" key="5">
    <source>
        <dbReference type="SAM" id="Phobius"/>
    </source>
</evidence>
<name>A0ABR6I320_9SPHI</name>
<evidence type="ECO:0000256" key="3">
    <source>
        <dbReference type="ARBA" id="ARBA00022989"/>
    </source>
</evidence>
<feature type="transmembrane region" description="Helical" evidence="5">
    <location>
        <begin position="12"/>
        <end position="34"/>
    </location>
</feature>
<reference evidence="6 7" key="1">
    <citation type="submission" date="2020-08" db="EMBL/GenBank/DDBJ databases">
        <title>Genomic Encyclopedia of Type Strains, Phase IV (KMG-IV): sequencing the most valuable type-strain genomes for metagenomic binning, comparative biology and taxonomic classification.</title>
        <authorList>
            <person name="Goeker M."/>
        </authorList>
    </citation>
    <scope>NUCLEOTIDE SEQUENCE [LARGE SCALE GENOMIC DNA]</scope>
    <source>
        <strain evidence="6 7">DSM 100995</strain>
    </source>
</reference>
<feature type="transmembrane region" description="Helical" evidence="5">
    <location>
        <begin position="40"/>
        <end position="60"/>
    </location>
</feature>
<evidence type="ECO:0000313" key="6">
    <source>
        <dbReference type="EMBL" id="MBB3967433.1"/>
    </source>
</evidence>
<keyword evidence="2 5" id="KW-0812">Transmembrane</keyword>
<gene>
    <name evidence="6" type="ORF">GGR35_000019</name>
</gene>
<dbReference type="InterPro" id="IPR000537">
    <property type="entry name" value="UbiA_prenyltransferase"/>
</dbReference>
<sequence length="298" mass="34059">MKKALKSAFDFLLFSNIFMSLCAVAQALVTFHLIDSKPVYTVAGLLFTSTLSIYNFSILLSKPKHPERSPYKRVRWFFAHYRLMVTFTLIGLLSLIPLFFLLSMESRILLVFLSVLSFCYSLPLFSVGEQKFGLRNIPGLKTFLITLVWTLSCVLLPILEAQDLHLAEVSARDITLSVAKRFLLIFALAIPFDIRDLFSDRQAGLKTIPVAWGEKNAYLFCQVLLAGYILLLFLFRNNGFSIDFFALTTTAVLMGWLIFKSKWEKNEYYYFFYMDGVLILQYAVIIGFSLIFTGSYAG</sequence>
<feature type="transmembrane region" description="Helical" evidence="5">
    <location>
        <begin position="216"/>
        <end position="235"/>
    </location>
</feature>
<dbReference type="Pfam" id="PF01040">
    <property type="entry name" value="UbiA"/>
    <property type="match status" value="1"/>
</dbReference>
<dbReference type="Gene3D" id="1.20.120.1780">
    <property type="entry name" value="UbiA prenyltransferase"/>
    <property type="match status" value="1"/>
</dbReference>
<evidence type="ECO:0000256" key="1">
    <source>
        <dbReference type="ARBA" id="ARBA00004141"/>
    </source>
</evidence>
<dbReference type="EMBL" id="JACIEG010000001">
    <property type="protein sequence ID" value="MBB3967433.1"/>
    <property type="molecule type" value="Genomic_DNA"/>
</dbReference>
<dbReference type="RefSeq" id="WP_229704689.1">
    <property type="nucleotide sequence ID" value="NZ_BMCZ01000007.1"/>
</dbReference>
<proteinExistence type="predicted"/>
<evidence type="ECO:0000256" key="2">
    <source>
        <dbReference type="ARBA" id="ARBA00022692"/>
    </source>
</evidence>
<feature type="transmembrane region" description="Helical" evidence="5">
    <location>
        <begin position="108"/>
        <end position="127"/>
    </location>
</feature>
<feature type="transmembrane region" description="Helical" evidence="5">
    <location>
        <begin position="139"/>
        <end position="158"/>
    </location>
</feature>
<evidence type="ECO:0000313" key="7">
    <source>
        <dbReference type="Proteomes" id="UP000583101"/>
    </source>
</evidence>
<comment type="caution">
    <text evidence="6">The sequence shown here is derived from an EMBL/GenBank/DDBJ whole genome shotgun (WGS) entry which is preliminary data.</text>
</comment>
<feature type="transmembrane region" description="Helical" evidence="5">
    <location>
        <begin position="81"/>
        <end position="102"/>
    </location>
</feature>
<accession>A0ABR6I320</accession>
<feature type="transmembrane region" description="Helical" evidence="5">
    <location>
        <begin position="271"/>
        <end position="292"/>
    </location>
</feature>
<feature type="transmembrane region" description="Helical" evidence="5">
    <location>
        <begin position="178"/>
        <end position="195"/>
    </location>
</feature>
<comment type="subcellular location">
    <subcellularLocation>
        <location evidence="1">Membrane</location>
        <topology evidence="1">Multi-pass membrane protein</topology>
    </subcellularLocation>
</comment>
<protein>
    <submittedName>
        <fullName evidence="6">4-hydroxybenzoate polyprenyltransferase</fullName>
    </submittedName>
</protein>
<evidence type="ECO:0000256" key="4">
    <source>
        <dbReference type="ARBA" id="ARBA00023136"/>
    </source>
</evidence>